<proteinExistence type="predicted"/>
<evidence type="ECO:0000313" key="3">
    <source>
        <dbReference type="EMBL" id="ETO15988.1"/>
    </source>
</evidence>
<gene>
    <name evidence="3" type="ORF">RFI_21375</name>
</gene>
<feature type="region of interest" description="Disordered" evidence="1">
    <location>
        <begin position="90"/>
        <end position="115"/>
    </location>
</feature>
<feature type="compositionally biased region" description="Low complexity" evidence="1">
    <location>
        <begin position="185"/>
        <end position="214"/>
    </location>
</feature>
<dbReference type="EMBL" id="ASPP01018654">
    <property type="protein sequence ID" value="ETO15988.1"/>
    <property type="molecule type" value="Genomic_DNA"/>
</dbReference>
<feature type="transmembrane region" description="Helical" evidence="2">
    <location>
        <begin position="241"/>
        <end position="264"/>
    </location>
</feature>
<dbReference type="Proteomes" id="UP000023152">
    <property type="component" value="Unassembled WGS sequence"/>
</dbReference>
<keyword evidence="4" id="KW-1185">Reference proteome</keyword>
<feature type="transmembrane region" description="Helical" evidence="2">
    <location>
        <begin position="411"/>
        <end position="432"/>
    </location>
</feature>
<comment type="caution">
    <text evidence="3">The sequence shown here is derived from an EMBL/GenBank/DDBJ whole genome shotgun (WGS) entry which is preliminary data.</text>
</comment>
<keyword evidence="2" id="KW-1133">Transmembrane helix</keyword>
<feature type="compositionally biased region" description="Basic and acidic residues" evidence="1">
    <location>
        <begin position="281"/>
        <end position="314"/>
    </location>
</feature>
<feature type="region of interest" description="Disordered" evidence="1">
    <location>
        <begin position="184"/>
        <end position="224"/>
    </location>
</feature>
<feature type="region of interest" description="Disordered" evidence="1">
    <location>
        <begin position="281"/>
        <end position="328"/>
    </location>
</feature>
<keyword evidence="2" id="KW-0472">Membrane</keyword>
<keyword evidence="2" id="KW-0812">Transmembrane</keyword>
<evidence type="ECO:0000313" key="4">
    <source>
        <dbReference type="Proteomes" id="UP000023152"/>
    </source>
</evidence>
<name>X6MPR5_RETFI</name>
<accession>X6MPR5</accession>
<evidence type="ECO:0000256" key="2">
    <source>
        <dbReference type="SAM" id="Phobius"/>
    </source>
</evidence>
<evidence type="ECO:0000256" key="1">
    <source>
        <dbReference type="SAM" id="MobiDB-lite"/>
    </source>
</evidence>
<sequence length="443" mass="50681">MKILEWVHCGYEFDPNTNMIDTNRPLYRCCYCLRYRNCAGFGPHEKTCQLKNALDEYNEKVKGIHHQYTFQHNLMMQDPLMGGDMPQLDNANAAPTNNHNHNHNHTPSSNVPIPNSISNLSLTMTGGIPNLPHSLVQQVQHQYFMTSNGGQPFANDSAVGMNATTNTNHIIHHHDPDLNMRRVANSNQNANNGNSNSNNSSNTNLRSTSNSSNDSGHEHHTTHHQTAEANMILANSAAASYGLFVFFFFLHITYNLLINIRIFFWKTHKNKTNQIFLNKDKDKDSDKEKEKEKGREKEEKEKEKGKDNHREKQDNMIQNEPNPRHESPLKWQQLIDRVDSVSKQRSECGWAAFDEYKNLVGYFDNHAKLISLDEINALPQTSDKTIASFIEPAKCNSLEFEDLLFRNESGAFLDVTLMFVVGIYTHICIFFPPNFLPFFVPVS</sequence>
<reference evidence="3 4" key="1">
    <citation type="journal article" date="2013" name="Curr. Biol.">
        <title>The Genome of the Foraminiferan Reticulomyxa filosa.</title>
        <authorList>
            <person name="Glockner G."/>
            <person name="Hulsmann N."/>
            <person name="Schleicher M."/>
            <person name="Noegel A.A."/>
            <person name="Eichinger L."/>
            <person name="Gallinger C."/>
            <person name="Pawlowski J."/>
            <person name="Sierra R."/>
            <person name="Euteneuer U."/>
            <person name="Pillet L."/>
            <person name="Moustafa A."/>
            <person name="Platzer M."/>
            <person name="Groth M."/>
            <person name="Szafranski K."/>
            <person name="Schliwa M."/>
        </authorList>
    </citation>
    <scope>NUCLEOTIDE SEQUENCE [LARGE SCALE GENOMIC DNA]</scope>
</reference>
<dbReference type="AlphaFoldDB" id="X6MPR5"/>
<protein>
    <submittedName>
        <fullName evidence="3">PHD zinc finger-containing protein</fullName>
    </submittedName>
</protein>
<organism evidence="3 4">
    <name type="scientific">Reticulomyxa filosa</name>
    <dbReference type="NCBI Taxonomy" id="46433"/>
    <lineage>
        <taxon>Eukaryota</taxon>
        <taxon>Sar</taxon>
        <taxon>Rhizaria</taxon>
        <taxon>Retaria</taxon>
        <taxon>Foraminifera</taxon>
        <taxon>Monothalamids</taxon>
        <taxon>Reticulomyxidae</taxon>
        <taxon>Reticulomyxa</taxon>
    </lineage>
</organism>